<keyword evidence="6" id="KW-1185">Reference proteome</keyword>
<organism evidence="6 7">
    <name type="scientific">Galeopterus variegatus</name>
    <name type="common">Malayan flying lemur</name>
    <name type="synonym">Cynocephalus variegatus</name>
    <dbReference type="NCBI Taxonomy" id="482537"/>
    <lineage>
        <taxon>Eukaryota</taxon>
        <taxon>Metazoa</taxon>
        <taxon>Chordata</taxon>
        <taxon>Craniata</taxon>
        <taxon>Vertebrata</taxon>
        <taxon>Euteleostomi</taxon>
        <taxon>Mammalia</taxon>
        <taxon>Eutheria</taxon>
        <taxon>Euarchontoglires</taxon>
        <taxon>Dermoptera</taxon>
        <taxon>Cynocephalidae</taxon>
        <taxon>Galeopterus</taxon>
    </lineage>
</organism>
<dbReference type="GeneID" id="103610409"/>
<keyword evidence="3" id="KW-0677">Repeat</keyword>
<dbReference type="RefSeq" id="XP_008592809.1">
    <property type="nucleotide sequence ID" value="XM_008594587.1"/>
</dbReference>
<dbReference type="SUPFAM" id="SSF52058">
    <property type="entry name" value="L domain-like"/>
    <property type="match status" value="1"/>
</dbReference>
<evidence type="ECO:0000256" key="1">
    <source>
        <dbReference type="ARBA" id="ARBA00022614"/>
    </source>
</evidence>
<evidence type="ECO:0000256" key="2">
    <source>
        <dbReference type="ARBA" id="ARBA00022729"/>
    </source>
</evidence>
<dbReference type="Proteomes" id="UP000694923">
    <property type="component" value="Unplaced"/>
</dbReference>
<dbReference type="Pfam" id="PF13855">
    <property type="entry name" value="LRR_8"/>
    <property type="match status" value="1"/>
</dbReference>
<dbReference type="PANTHER" id="PTHR24369">
    <property type="entry name" value="ANTIGEN BSP, PUTATIVE-RELATED"/>
    <property type="match status" value="1"/>
</dbReference>
<evidence type="ECO:0000259" key="5">
    <source>
        <dbReference type="SMART" id="SM00013"/>
    </source>
</evidence>
<dbReference type="InterPro" id="IPR050541">
    <property type="entry name" value="LRR_TM_domain-containing"/>
</dbReference>
<dbReference type="Gene3D" id="3.80.10.10">
    <property type="entry name" value="Ribonuclease Inhibitor"/>
    <property type="match status" value="1"/>
</dbReference>
<evidence type="ECO:0000256" key="4">
    <source>
        <dbReference type="SAM" id="MobiDB-lite"/>
    </source>
</evidence>
<feature type="domain" description="LRRNT" evidence="5">
    <location>
        <begin position="213"/>
        <end position="246"/>
    </location>
</feature>
<dbReference type="SMART" id="SM00013">
    <property type="entry name" value="LRRNT"/>
    <property type="match status" value="1"/>
</dbReference>
<accession>A0ABM0SIW8</accession>
<protein>
    <submittedName>
        <fullName evidence="7">Uncharacterized protein LOC103610409</fullName>
    </submittedName>
</protein>
<reference evidence="7" key="1">
    <citation type="submission" date="2025-08" db="UniProtKB">
        <authorList>
            <consortium name="RefSeq"/>
        </authorList>
    </citation>
    <scope>IDENTIFICATION</scope>
</reference>
<dbReference type="PANTHER" id="PTHR24369:SF163">
    <property type="entry name" value="MATRIX-REMODELING-ASSOCIATED PROTEIN 5"/>
    <property type="match status" value="1"/>
</dbReference>
<name>A0ABM0SIW8_GALVR</name>
<keyword evidence="2" id="KW-0732">Signal</keyword>
<proteinExistence type="predicted"/>
<sequence>MVKLVGVTLEAVLSWDSGEDETGEYNPCRNSSTFVSRNFTVYALDIHNKTYFKKKKRGFSSWARQNVQAAGITGDYRDRTPGAAGPGTARDDESKPSNRLWTAVTIKAHFWNTLHSGRGLRRRASGPCPSAQKRSPALRQEDAAQTFARFAAKKFSSDLDTICHFLGRFSVSACVTRGFRTRRARMKVEGRRITCLLLSFAVICLVATPGGRACPRRCACYVPSEVHCTFRYLTSIPDGIPPNVERINLGYNSLVRLKETDFSGLNRLELLMLHSNSIHTVPDRTFSDLQALQVRPVEGR</sequence>
<feature type="region of interest" description="Disordered" evidence="4">
    <location>
        <begin position="73"/>
        <end position="97"/>
    </location>
</feature>
<evidence type="ECO:0000313" key="6">
    <source>
        <dbReference type="Proteomes" id="UP000694923"/>
    </source>
</evidence>
<dbReference type="InterPro" id="IPR032675">
    <property type="entry name" value="LRR_dom_sf"/>
</dbReference>
<evidence type="ECO:0000313" key="7">
    <source>
        <dbReference type="RefSeq" id="XP_008592809.1"/>
    </source>
</evidence>
<keyword evidence="1" id="KW-0433">Leucine-rich repeat</keyword>
<dbReference type="InterPro" id="IPR001611">
    <property type="entry name" value="Leu-rich_rpt"/>
</dbReference>
<evidence type="ECO:0000256" key="3">
    <source>
        <dbReference type="ARBA" id="ARBA00022737"/>
    </source>
</evidence>
<dbReference type="InterPro" id="IPR000372">
    <property type="entry name" value="LRRNT"/>
</dbReference>
<gene>
    <name evidence="7" type="primary">LOC103610409</name>
</gene>